<name>A0A2M4B6W0_9DIPT</name>
<evidence type="ECO:0000313" key="1">
    <source>
        <dbReference type="EMBL" id="MBW48742.1"/>
    </source>
</evidence>
<dbReference type="AlphaFoldDB" id="A0A2M4B6W0"/>
<dbReference type="EMBL" id="GGFK01015421">
    <property type="protein sequence ID" value="MBW48742.1"/>
    <property type="molecule type" value="Transcribed_RNA"/>
</dbReference>
<sequence length="114" mass="12919">MWKSPAPTGALVALCVKSVPVCGRAADLLNYYTVFRLLSRNLEPKLESNPSCRPLFLCYFCLMLLETNYLHDMTLLAHKTWRSRSMNLAMELGFVAGLLKRSTEISPNYDDISD</sequence>
<protein>
    <submittedName>
        <fullName evidence="1">Putative secreted protein</fullName>
    </submittedName>
</protein>
<proteinExistence type="predicted"/>
<reference evidence="1" key="1">
    <citation type="submission" date="2018-01" db="EMBL/GenBank/DDBJ databases">
        <title>An insight into the sialome of Amazonian anophelines.</title>
        <authorList>
            <person name="Ribeiro J.M."/>
            <person name="Scarpassa V."/>
            <person name="Calvo E."/>
        </authorList>
    </citation>
    <scope>NUCLEOTIDE SEQUENCE</scope>
    <source>
        <tissue evidence="1">Salivary glands</tissue>
    </source>
</reference>
<organism evidence="1">
    <name type="scientific">Anopheles triannulatus</name>
    <dbReference type="NCBI Taxonomy" id="58253"/>
    <lineage>
        <taxon>Eukaryota</taxon>
        <taxon>Metazoa</taxon>
        <taxon>Ecdysozoa</taxon>
        <taxon>Arthropoda</taxon>
        <taxon>Hexapoda</taxon>
        <taxon>Insecta</taxon>
        <taxon>Pterygota</taxon>
        <taxon>Neoptera</taxon>
        <taxon>Endopterygota</taxon>
        <taxon>Diptera</taxon>
        <taxon>Nematocera</taxon>
        <taxon>Culicoidea</taxon>
        <taxon>Culicidae</taxon>
        <taxon>Anophelinae</taxon>
        <taxon>Anopheles</taxon>
    </lineage>
</organism>
<accession>A0A2M4B6W0</accession>